<dbReference type="SUPFAM" id="SSF57850">
    <property type="entry name" value="RING/U-box"/>
    <property type="match status" value="1"/>
</dbReference>
<dbReference type="Proteomes" id="UP001152797">
    <property type="component" value="Unassembled WGS sequence"/>
</dbReference>
<evidence type="ECO:0000259" key="11">
    <source>
        <dbReference type="PROSITE" id="PS51873"/>
    </source>
</evidence>
<proteinExistence type="predicted"/>
<protein>
    <submittedName>
        <fullName evidence="13">E3 ubiquitin-protein ligase ARIH2 (ARI-2) (Protein ariadne-2 homolog) (RING-type E3 ubiquiti n transferase ARIH2) (Triad1 protein)</fullName>
    </submittedName>
</protein>
<name>A0A9P1FEP5_9DINO</name>
<feature type="compositionally biased region" description="Basic residues" evidence="9">
    <location>
        <begin position="1118"/>
        <end position="1127"/>
    </location>
</feature>
<keyword evidence="5 8" id="KW-0863">Zinc-finger</keyword>
<dbReference type="AlphaFoldDB" id="A0A9P1FEP5"/>
<organism evidence="12">
    <name type="scientific">Cladocopium goreaui</name>
    <dbReference type="NCBI Taxonomy" id="2562237"/>
    <lineage>
        <taxon>Eukaryota</taxon>
        <taxon>Sar</taxon>
        <taxon>Alveolata</taxon>
        <taxon>Dinophyceae</taxon>
        <taxon>Suessiales</taxon>
        <taxon>Symbiodiniaceae</taxon>
        <taxon>Cladocopium</taxon>
    </lineage>
</organism>
<evidence type="ECO:0000256" key="1">
    <source>
        <dbReference type="ARBA" id="ARBA00004906"/>
    </source>
</evidence>
<evidence type="ECO:0000256" key="8">
    <source>
        <dbReference type="PROSITE-ProRule" id="PRU00723"/>
    </source>
</evidence>
<evidence type="ECO:0000256" key="9">
    <source>
        <dbReference type="SAM" id="MobiDB-lite"/>
    </source>
</evidence>
<dbReference type="PROSITE" id="PS50103">
    <property type="entry name" value="ZF_C3H1"/>
    <property type="match status" value="1"/>
</dbReference>
<dbReference type="InterPro" id="IPR047548">
    <property type="entry name" value="Rcat_RBR_RNF14"/>
</dbReference>
<comment type="caution">
    <text evidence="12">The sequence shown here is derived from an EMBL/GenBank/DDBJ whole genome shotgun (WGS) entry which is preliminary data.</text>
</comment>
<dbReference type="EMBL" id="CAMXCT030000121">
    <property type="protein sequence ID" value="CAL4761521.1"/>
    <property type="molecule type" value="Genomic_DNA"/>
</dbReference>
<feature type="compositionally biased region" description="Basic and acidic residues" evidence="9">
    <location>
        <begin position="1108"/>
        <end position="1117"/>
    </location>
</feature>
<evidence type="ECO:0000256" key="6">
    <source>
        <dbReference type="ARBA" id="ARBA00022786"/>
    </source>
</evidence>
<dbReference type="InterPro" id="IPR044066">
    <property type="entry name" value="TRIAD_supradom"/>
</dbReference>
<keyword evidence="3 8" id="KW-0479">Metal-binding</keyword>
<feature type="region of interest" description="Disordered" evidence="9">
    <location>
        <begin position="621"/>
        <end position="657"/>
    </location>
</feature>
<feature type="domain" description="RING-type" evidence="11">
    <location>
        <begin position="1"/>
        <end position="83"/>
    </location>
</feature>
<evidence type="ECO:0000256" key="2">
    <source>
        <dbReference type="ARBA" id="ARBA00022679"/>
    </source>
</evidence>
<dbReference type="EMBL" id="CAMXCT020000121">
    <property type="protein sequence ID" value="CAL1127584.1"/>
    <property type="molecule type" value="Genomic_DNA"/>
</dbReference>
<evidence type="ECO:0000313" key="12">
    <source>
        <dbReference type="EMBL" id="CAI3974209.1"/>
    </source>
</evidence>
<feature type="compositionally biased region" description="Basic and acidic residues" evidence="9">
    <location>
        <begin position="1088"/>
        <end position="1101"/>
    </location>
</feature>
<evidence type="ECO:0000256" key="3">
    <source>
        <dbReference type="ARBA" id="ARBA00022723"/>
    </source>
</evidence>
<dbReference type="GO" id="GO:0008270">
    <property type="term" value="F:zinc ion binding"/>
    <property type="evidence" value="ECO:0007669"/>
    <property type="project" value="UniProtKB-KW"/>
</dbReference>
<evidence type="ECO:0000256" key="4">
    <source>
        <dbReference type="ARBA" id="ARBA00022737"/>
    </source>
</evidence>
<dbReference type="Pfam" id="PF22191">
    <property type="entry name" value="IBR_1"/>
    <property type="match status" value="1"/>
</dbReference>
<evidence type="ECO:0000313" key="13">
    <source>
        <dbReference type="EMBL" id="CAL4761521.1"/>
    </source>
</evidence>
<gene>
    <name evidence="12" type="ORF">C1SCF055_LOCUS2630</name>
</gene>
<comment type="pathway">
    <text evidence="1">Protein modification; protein ubiquitination.</text>
</comment>
<dbReference type="OrthoDB" id="432839at2759"/>
<feature type="region of interest" description="Disordered" evidence="9">
    <location>
        <begin position="1077"/>
        <end position="1149"/>
    </location>
</feature>
<accession>A0A9P1FEP5</accession>
<feature type="region of interest" description="Disordered" evidence="9">
    <location>
        <begin position="783"/>
        <end position="946"/>
    </location>
</feature>
<feature type="compositionally biased region" description="Basic and acidic residues" evidence="9">
    <location>
        <begin position="1128"/>
        <end position="1149"/>
    </location>
</feature>
<reference evidence="12" key="1">
    <citation type="submission" date="2022-10" db="EMBL/GenBank/DDBJ databases">
        <authorList>
            <person name="Chen Y."/>
            <person name="Dougan E. K."/>
            <person name="Chan C."/>
            <person name="Rhodes N."/>
            <person name="Thang M."/>
        </authorList>
    </citation>
    <scope>NUCLEOTIDE SEQUENCE</scope>
</reference>
<dbReference type="CDD" id="cd20354">
    <property type="entry name" value="Rcat_RBR_RNF14"/>
    <property type="match status" value="1"/>
</dbReference>
<feature type="region of interest" description="Disordered" evidence="9">
    <location>
        <begin position="992"/>
        <end position="1032"/>
    </location>
</feature>
<dbReference type="InterPro" id="IPR000571">
    <property type="entry name" value="Znf_CCCH"/>
</dbReference>
<keyword evidence="2 13" id="KW-0808">Transferase</keyword>
<feature type="zinc finger region" description="C3H1-type" evidence="8">
    <location>
        <begin position="947"/>
        <end position="974"/>
    </location>
</feature>
<dbReference type="PROSITE" id="PS51873">
    <property type="entry name" value="TRIAD"/>
    <property type="match status" value="1"/>
</dbReference>
<keyword evidence="4" id="KW-0677">Repeat</keyword>
<evidence type="ECO:0000256" key="5">
    <source>
        <dbReference type="ARBA" id="ARBA00022771"/>
    </source>
</evidence>
<dbReference type="Gene3D" id="1.20.120.1750">
    <property type="match status" value="1"/>
</dbReference>
<keyword evidence="14" id="KW-1185">Reference proteome</keyword>
<reference evidence="13 14" key="2">
    <citation type="submission" date="2024-05" db="EMBL/GenBank/DDBJ databases">
        <authorList>
            <person name="Chen Y."/>
            <person name="Shah S."/>
            <person name="Dougan E. K."/>
            <person name="Thang M."/>
            <person name="Chan C."/>
        </authorList>
    </citation>
    <scope>NUCLEOTIDE SEQUENCE [LARGE SCALE GENOMIC DNA]</scope>
</reference>
<evidence type="ECO:0000313" key="14">
    <source>
        <dbReference type="Proteomes" id="UP001152797"/>
    </source>
</evidence>
<evidence type="ECO:0000256" key="7">
    <source>
        <dbReference type="ARBA" id="ARBA00022833"/>
    </source>
</evidence>
<dbReference type="SMART" id="SM00356">
    <property type="entry name" value="ZnF_C3H1"/>
    <property type="match status" value="1"/>
</dbReference>
<feature type="compositionally biased region" description="Basic and acidic residues" evidence="9">
    <location>
        <begin position="924"/>
        <end position="935"/>
    </location>
</feature>
<dbReference type="Gene3D" id="4.10.1000.10">
    <property type="entry name" value="Zinc finger, CCCH-type"/>
    <property type="match status" value="1"/>
</dbReference>
<dbReference type="EMBL" id="CAMXCT010000121">
    <property type="protein sequence ID" value="CAI3974209.1"/>
    <property type="molecule type" value="Genomic_DNA"/>
</dbReference>
<feature type="compositionally biased region" description="Basic and acidic residues" evidence="9">
    <location>
        <begin position="882"/>
        <end position="915"/>
    </location>
</feature>
<keyword evidence="6" id="KW-0833">Ubl conjugation pathway</keyword>
<sequence length="1149" mass="128115">MEALESRAAGIGPEAAAARAELLTLRHLAKTTKKCPKCNMGIEKSEGCSKVLCGNCKIHFCWRCGQLISGYDHFATSECRLFDDDEIRRWNQRVHQVDKAQARAHEARFLAQFIDPEQLRQQSRECWELRHMLQLLQSSVQGTRSAGGKEQPFALLRVHDAVLCLEPMMPMWVANGCQWLPVAMGVAMSCPVKHRLSLRFLHGHSLRCGKASLQLVLLLRQGLLQVLQRLDQDWIGRLPVQTSWIRVLHRPLRYAERTIALQRILNHRFGTWEMPAGGSDAPAIHRGCKMNMMNTEYSQQCKAFFTQSTDIRDINCELVFAAVFHFFWSSLVQQGAASPAIDAVQSLLPQIAATWQLCGCQMPHPRRLMGHPSCSISGKKGTAKLLRWVVGFYWPAHLPPYIQLLCWRHCCDLDSKTRFLLALAGAIRAVQDPALLRPQMAEQPHVLILAESLARVFFTVRNDQVLTKWHDARLEGYCVVWQAAADFAVKHLKEELQDRLAKALARHSRAAKTLSQGELPSTRLSAWPMASCPVTREFVDFAREKCQPAAVGHLNVSHCPDHTLRPAVILRLCQQLDAFNVDASNEPTQLCLSTSARIELDADEGLPEASPNAEIISNEVAAESGSAPSQRTVLSFGGGGAKSKTGPTPSSGSPAREPQALGFEFAARGRGAAGLRIAQDVRKESSGEAPKMVRRSIDWNDTRFLEQLVRLGLKAGDEGWKKSWEELCEKREVAPTFSSAQKPPRQVLVEFVEVNLYQTSGKDWAQPLLYKAEGEEDRVQIDLPTSDEELDGNQAGKPETGGESDLQAVDVAPSSAELSAISAHQSDGLGGFSNGPMEPTEPENRKAQEQDSPPKTQEIEVESQKNDSLREVPSAGPLANTDNKKEKTKDKKERKEKKEGEKTKKEKKEKRKLEGESLQAGESQKAKVTELRSSDSGDSMEAPPSHEYKTKYCPAFLKGQCHKGNLCTLAHSESELLKPGEAASDYRDKLRARAKHPGQGVREPASQVPSNRMRAWPQDKARSRGVAPSQPMMGMPPMMDPMMMGAGPFVVVPPEMIHMQVPQFHPQMAMMMDPYGMQKEKRSKKTKERKEEKDKSKKAGKEVQVMKPMKETKEPKSKKEKGAKHKEKVPQAEKAGAVRKERKVDEEDL</sequence>
<feature type="compositionally biased region" description="Low complexity" evidence="9">
    <location>
        <begin position="642"/>
        <end position="657"/>
    </location>
</feature>
<feature type="domain" description="C3H1-type" evidence="10">
    <location>
        <begin position="947"/>
        <end position="974"/>
    </location>
</feature>
<evidence type="ECO:0000259" key="10">
    <source>
        <dbReference type="PROSITE" id="PS50103"/>
    </source>
</evidence>
<dbReference type="GO" id="GO:0016740">
    <property type="term" value="F:transferase activity"/>
    <property type="evidence" value="ECO:0007669"/>
    <property type="project" value="UniProtKB-KW"/>
</dbReference>
<keyword evidence="7 8" id="KW-0862">Zinc</keyword>